<evidence type="ECO:0000256" key="14">
    <source>
        <dbReference type="SAM" id="MobiDB-lite"/>
    </source>
</evidence>
<keyword evidence="6 13" id="KW-0547">Nucleotide-binding</keyword>
<feature type="transmembrane region" description="Helical" evidence="13">
    <location>
        <begin position="1198"/>
        <end position="1216"/>
    </location>
</feature>
<evidence type="ECO:0000313" key="18">
    <source>
        <dbReference type="Proteomes" id="UP001150538"/>
    </source>
</evidence>
<accession>A0A9W8A2L1</accession>
<feature type="transmembrane region" description="Helical" evidence="13">
    <location>
        <begin position="1222"/>
        <end position="1241"/>
    </location>
</feature>
<dbReference type="PROSITE" id="PS00154">
    <property type="entry name" value="ATPASE_E1_E2"/>
    <property type="match status" value="1"/>
</dbReference>
<evidence type="ECO:0000259" key="16">
    <source>
        <dbReference type="Pfam" id="PF12409"/>
    </source>
</evidence>
<evidence type="ECO:0000256" key="13">
    <source>
        <dbReference type="RuleBase" id="RU362082"/>
    </source>
</evidence>
<organism evidence="17 18">
    <name type="scientific">Mycoemilia scoparia</name>
    <dbReference type="NCBI Taxonomy" id="417184"/>
    <lineage>
        <taxon>Eukaryota</taxon>
        <taxon>Fungi</taxon>
        <taxon>Fungi incertae sedis</taxon>
        <taxon>Zoopagomycota</taxon>
        <taxon>Kickxellomycotina</taxon>
        <taxon>Kickxellomycetes</taxon>
        <taxon>Kickxellales</taxon>
        <taxon>Kickxellaceae</taxon>
        <taxon>Mycoemilia</taxon>
    </lineage>
</organism>
<comment type="similarity">
    <text evidence="2 13">Belongs to the cation transport ATPase (P-type) (TC 3.A.3) family. Type V subfamily.</text>
</comment>
<dbReference type="Gene3D" id="3.40.1110.10">
    <property type="entry name" value="Calcium-transporting ATPase, cytoplasmic domain N"/>
    <property type="match status" value="1"/>
</dbReference>
<dbReference type="Pfam" id="PF00122">
    <property type="entry name" value="E1-E2_ATPase"/>
    <property type="match status" value="1"/>
</dbReference>
<dbReference type="NCBIfam" id="TIGR01494">
    <property type="entry name" value="ATPase_P-type"/>
    <property type="match status" value="1"/>
</dbReference>
<dbReference type="PANTHER" id="PTHR45630">
    <property type="entry name" value="CATION-TRANSPORTING ATPASE-RELATED"/>
    <property type="match status" value="1"/>
</dbReference>
<feature type="compositionally biased region" description="Polar residues" evidence="14">
    <location>
        <begin position="164"/>
        <end position="173"/>
    </location>
</feature>
<dbReference type="PANTHER" id="PTHR45630:SF8">
    <property type="entry name" value="CATION-TRANSPORTING ATPASE"/>
    <property type="match status" value="1"/>
</dbReference>
<feature type="domain" description="P-type ATPase A" evidence="15">
    <location>
        <begin position="458"/>
        <end position="552"/>
    </location>
</feature>
<dbReference type="NCBIfam" id="TIGR01657">
    <property type="entry name" value="P-ATPase-V"/>
    <property type="match status" value="1"/>
</dbReference>
<dbReference type="PROSITE" id="PS01229">
    <property type="entry name" value="COF_2"/>
    <property type="match status" value="1"/>
</dbReference>
<evidence type="ECO:0000256" key="4">
    <source>
        <dbReference type="ARBA" id="ARBA00022692"/>
    </source>
</evidence>
<comment type="caution">
    <text evidence="17">The sequence shown here is derived from an EMBL/GenBank/DDBJ whole genome shotgun (WGS) entry which is preliminary data.</text>
</comment>
<feature type="transmembrane region" description="Helical" evidence="13">
    <location>
        <begin position="625"/>
        <end position="644"/>
    </location>
</feature>
<feature type="region of interest" description="Disordered" evidence="14">
    <location>
        <begin position="1"/>
        <end position="207"/>
    </location>
</feature>
<dbReference type="SFLD" id="SFLDF00027">
    <property type="entry name" value="p-type_atpase"/>
    <property type="match status" value="1"/>
</dbReference>
<feature type="transmembrane region" description="Helical" evidence="13">
    <location>
        <begin position="1344"/>
        <end position="1363"/>
    </location>
</feature>
<evidence type="ECO:0000256" key="11">
    <source>
        <dbReference type="ARBA" id="ARBA00023136"/>
    </source>
</evidence>
<dbReference type="SUPFAM" id="SSF56784">
    <property type="entry name" value="HAD-like"/>
    <property type="match status" value="1"/>
</dbReference>
<evidence type="ECO:0000256" key="5">
    <source>
        <dbReference type="ARBA" id="ARBA00022723"/>
    </source>
</evidence>
<dbReference type="InterPro" id="IPR006544">
    <property type="entry name" value="P-type_TPase_V"/>
</dbReference>
<dbReference type="InterPro" id="IPR023298">
    <property type="entry name" value="ATPase_P-typ_TM_dom_sf"/>
</dbReference>
<feature type="transmembrane region" description="Helical" evidence="13">
    <location>
        <begin position="664"/>
        <end position="686"/>
    </location>
</feature>
<dbReference type="SUPFAM" id="SSF81653">
    <property type="entry name" value="Calcium ATPase, transduction domain A"/>
    <property type="match status" value="1"/>
</dbReference>
<feature type="transmembrane region" description="Helical" evidence="13">
    <location>
        <begin position="420"/>
        <end position="440"/>
    </location>
</feature>
<keyword evidence="18" id="KW-1185">Reference proteome</keyword>
<feature type="transmembrane region" description="Helical" evidence="13">
    <location>
        <begin position="1262"/>
        <end position="1284"/>
    </location>
</feature>
<dbReference type="InterPro" id="IPR008250">
    <property type="entry name" value="ATPase_P-typ_transduc_dom_A_sf"/>
</dbReference>
<dbReference type="InterPro" id="IPR023214">
    <property type="entry name" value="HAD_sf"/>
</dbReference>
<dbReference type="GO" id="GO:0006874">
    <property type="term" value="P:intracellular calcium ion homeostasis"/>
    <property type="evidence" value="ECO:0007669"/>
    <property type="project" value="TreeGrafter"/>
</dbReference>
<dbReference type="SFLD" id="SFLDG00002">
    <property type="entry name" value="C1.7:_P-type_atpase_like"/>
    <property type="match status" value="1"/>
</dbReference>
<evidence type="ECO:0000256" key="8">
    <source>
        <dbReference type="ARBA" id="ARBA00022842"/>
    </source>
</evidence>
<dbReference type="InterPro" id="IPR059000">
    <property type="entry name" value="ATPase_P-type_domA"/>
</dbReference>
<keyword evidence="3" id="KW-0597">Phosphoprotein</keyword>
<dbReference type="Gene3D" id="1.20.1110.10">
    <property type="entry name" value="Calcium-transporting ATPase, transmembrane domain"/>
    <property type="match status" value="1"/>
</dbReference>
<evidence type="ECO:0000313" key="17">
    <source>
        <dbReference type="EMBL" id="KAJ1921579.1"/>
    </source>
</evidence>
<dbReference type="OrthoDB" id="48943at2759"/>
<comment type="subcellular location">
    <subcellularLocation>
        <location evidence="1 13">Membrane</location>
        <topology evidence="1 13">Multi-pass membrane protein</topology>
    </subcellularLocation>
</comment>
<dbReference type="InterPro" id="IPR036412">
    <property type="entry name" value="HAD-like_sf"/>
</dbReference>
<comment type="catalytic activity">
    <reaction evidence="12 13">
        <text>ATP + H2O = ADP + phosphate + H(+)</text>
        <dbReference type="Rhea" id="RHEA:13065"/>
        <dbReference type="ChEBI" id="CHEBI:15377"/>
        <dbReference type="ChEBI" id="CHEBI:15378"/>
        <dbReference type="ChEBI" id="CHEBI:30616"/>
        <dbReference type="ChEBI" id="CHEBI:43474"/>
        <dbReference type="ChEBI" id="CHEBI:456216"/>
    </reaction>
</comment>
<keyword evidence="9 13" id="KW-1278">Translocase</keyword>
<keyword evidence="11 13" id="KW-0472">Membrane</keyword>
<feature type="transmembrane region" description="Helical" evidence="13">
    <location>
        <begin position="1304"/>
        <end position="1332"/>
    </location>
</feature>
<dbReference type="GO" id="GO:0019829">
    <property type="term" value="F:ATPase-coupled monoatomic cation transmembrane transporter activity"/>
    <property type="evidence" value="ECO:0007669"/>
    <property type="project" value="UniProtKB-UniRule"/>
</dbReference>
<evidence type="ECO:0000256" key="12">
    <source>
        <dbReference type="ARBA" id="ARBA00049360"/>
    </source>
</evidence>
<dbReference type="Pfam" id="PF13246">
    <property type="entry name" value="Cation_ATPase"/>
    <property type="match status" value="1"/>
</dbReference>
<dbReference type="InterPro" id="IPR018303">
    <property type="entry name" value="ATPase_P-typ_P_site"/>
</dbReference>
<evidence type="ECO:0000259" key="15">
    <source>
        <dbReference type="Pfam" id="PF00122"/>
    </source>
</evidence>
<feature type="transmembrane region" description="Helical" evidence="13">
    <location>
        <begin position="392"/>
        <end position="414"/>
    </location>
</feature>
<sequence>MKGIPTSSPPPQPRRHYQAMTATPSQQETRPNSPDSIASASSARIGLNAKPGDQALTPLVSSPDPSLKTGSRPPSIYKNSDKKGGPSLPFTYSGVFDGDKHVWKDVPSGSHDFKHPSVSKPPLVNGSLKRQQQQQQQQQSNLSPMQPKAFSSSSNSSPCSVKSGTSESLASSDTKQKSEKKIDLSPLTHPDQYLHKDNFDPTNPDYVPNGDPYSQEIYLSEEDITIRVEGMTYNNRMFLLFNCLTVLTCGLLALVCSWLPKWRIKMTMKKCSLENAKFVLVSDIATDSIALEKVSHRFFGGPLGSIFGALTLHGPFAAERNAIVNHLSSFTFRYYRFMYHPLLKKFIPNYTWRAAEWLEDPDGCRKGLNYETKEMRHAVFGDNMIGIEDKSVLSILISEALNPFYIFQIFSIVLWMCDDYYVYASCILLMSIISITSTLLDTRRNIRRINEMARFSCSVNVFRERMWRRMESSDLLPGDVFEVSDPGLLILPCDALLLEGDCIVNESMLTGESIPVAKTPTDKRSLMTLDPSDTMFQGGASKHVLFSGTKLVRVKKTGAGFGGRDWIELEKRSRLDPSSSDSSATGYTRKATAMVIRSGFNTTKGALVRSIMFPRPNKFKFYQDSMRFVGVLAVIAVIGFFASLSNFVRLGVSSHIIIMRALDLITVVVPPALPATMSIGISFALARLRRRRIFCISPMRINIAGKLNVACFDKTGTLTEDGLDVLGAQAISAKTQMFGEMTKDVSLLSTQEAMGFQVSSEKKNIQREPNELMLIHALASCHSLKLVHGELLGDPLDVRMFESTQWVLEEGDDESHPESAGLQHDNTKAGGNVEQRLDVVPNTHIGPVPSVVRPPFAQEFSLDSNSKNYELGILRTFEFSPALRRMSVVTKLLNSRYMEAYVKGAPEAISELCDKNTLPKDFKEKLDAYTHNGYRVIAIAGKTLKISWPKLQHLSRADIESNLIFLGFIVFENRLKPTSAPVLKELREASIRQIMCTGDNVLTAVSVARSCGMVVPSLRVFYPKLVAHEEQRDSDAPAEILWQDIDGSDTVLDPMTLKPVLLSPDGLQRQADLELESANNYCVAVTGDVFRRIIDEYPTSTINRMLMRGIVYARMSPDEKGELIEKLQGLEYSVCFCGDGANDCSALKAADVGISLSEADASVAAPFVSQSTDIYCVLDVIRDGRAALVTSFGCFKYMALYSIIQFVSVSLMYSYGGGLGDYQFLYIDLFIILPIAVFMSNSPSYKKIVRKSPTANLMSSSVITSLIGQGLIMFVFQLGMFNSVRRQPWYSPPVMDPDTDVKTGNFLILTYENTCVFLVSCFQYICVACVLNKGPPYRRTVFKNIGFIASCAILFGITIYLAINPAKKLRDILELEVVPMNFRIFIVGYSAANYLASFLCEKWVFPMIVPMLSTGWQVSRGFFSHWLSQIRSSGLHKYKKQGKRGDISSYSGSAWDNEREQYSPTENRVFLPQSAIEVGSGVNPDTDRRNASYTNLPEQWEEEAQRNQGWKGKIKTEKAPKPYVKLWNEIGRPDWL</sequence>
<keyword evidence="4 13" id="KW-0812">Transmembrane</keyword>
<feature type="domain" description="P5B-type ATPase N-terminal" evidence="16">
    <location>
        <begin position="222"/>
        <end position="340"/>
    </location>
</feature>
<dbReference type="SUPFAM" id="SSF81660">
    <property type="entry name" value="Metal cation-transporting ATPase, ATP-binding domain N"/>
    <property type="match status" value="1"/>
</dbReference>
<dbReference type="GO" id="GO:0046872">
    <property type="term" value="F:metal ion binding"/>
    <property type="evidence" value="ECO:0007669"/>
    <property type="project" value="UniProtKB-UniRule"/>
</dbReference>
<keyword evidence="8 13" id="KW-0460">Magnesium</keyword>
<feature type="compositionally biased region" description="Polar residues" evidence="14">
    <location>
        <begin position="20"/>
        <end position="42"/>
    </location>
</feature>
<evidence type="ECO:0000256" key="3">
    <source>
        <dbReference type="ARBA" id="ARBA00022553"/>
    </source>
</evidence>
<keyword evidence="7 13" id="KW-0067">ATP-binding</keyword>
<dbReference type="EMBL" id="JANBPU010000004">
    <property type="protein sequence ID" value="KAJ1921579.1"/>
    <property type="molecule type" value="Genomic_DNA"/>
</dbReference>
<dbReference type="Proteomes" id="UP001150538">
    <property type="component" value="Unassembled WGS sequence"/>
</dbReference>
<dbReference type="SUPFAM" id="SSF81665">
    <property type="entry name" value="Calcium ATPase, transmembrane domain M"/>
    <property type="match status" value="1"/>
</dbReference>
<keyword evidence="5 13" id="KW-0479">Metal-binding</keyword>
<evidence type="ECO:0000256" key="1">
    <source>
        <dbReference type="ARBA" id="ARBA00004141"/>
    </source>
</evidence>
<dbReference type="Gene3D" id="3.40.50.1000">
    <property type="entry name" value="HAD superfamily/HAD-like"/>
    <property type="match status" value="2"/>
</dbReference>
<dbReference type="FunFam" id="1.20.1110.10:FF:000023">
    <property type="entry name" value="Cation-transporting ATPase"/>
    <property type="match status" value="1"/>
</dbReference>
<dbReference type="SFLD" id="SFLDS00003">
    <property type="entry name" value="Haloacid_Dehalogenase"/>
    <property type="match status" value="1"/>
</dbReference>
<protein>
    <recommendedName>
        <fullName evidence="13">Cation-transporting ATPase</fullName>
        <ecNumber evidence="13">7.2.2.-</ecNumber>
    </recommendedName>
</protein>
<feature type="transmembrane region" description="Helical" evidence="13">
    <location>
        <begin position="237"/>
        <end position="260"/>
    </location>
</feature>
<reference evidence="17" key="1">
    <citation type="submission" date="2022-07" db="EMBL/GenBank/DDBJ databases">
        <title>Phylogenomic reconstructions and comparative analyses of Kickxellomycotina fungi.</title>
        <authorList>
            <person name="Reynolds N.K."/>
            <person name="Stajich J.E."/>
            <person name="Barry K."/>
            <person name="Grigoriev I.V."/>
            <person name="Crous P."/>
            <person name="Smith M.E."/>
        </authorList>
    </citation>
    <scope>NUCLEOTIDE SEQUENCE</scope>
    <source>
        <strain evidence="17">NBRC 100468</strain>
    </source>
</reference>
<feature type="compositionally biased region" description="Low complexity" evidence="14">
    <location>
        <begin position="151"/>
        <end position="163"/>
    </location>
</feature>
<keyword evidence="10 13" id="KW-1133">Transmembrane helix</keyword>
<proteinExistence type="inferred from homology"/>
<dbReference type="InterPro" id="IPR001757">
    <property type="entry name" value="P_typ_ATPase"/>
</dbReference>
<name>A0A9W8A2L1_9FUNG</name>
<dbReference type="Pfam" id="PF12409">
    <property type="entry name" value="P5-ATPase"/>
    <property type="match status" value="1"/>
</dbReference>
<evidence type="ECO:0000256" key="10">
    <source>
        <dbReference type="ARBA" id="ARBA00022989"/>
    </source>
</evidence>
<dbReference type="GO" id="GO:0005524">
    <property type="term" value="F:ATP binding"/>
    <property type="evidence" value="ECO:0007669"/>
    <property type="project" value="UniProtKB-UniRule"/>
</dbReference>
<evidence type="ECO:0000256" key="9">
    <source>
        <dbReference type="ARBA" id="ARBA00022967"/>
    </source>
</evidence>
<dbReference type="GO" id="GO:0140358">
    <property type="term" value="F:P-type transmembrane transporter activity"/>
    <property type="evidence" value="ECO:0007669"/>
    <property type="project" value="InterPro"/>
</dbReference>
<evidence type="ECO:0000256" key="6">
    <source>
        <dbReference type="ARBA" id="ARBA00022741"/>
    </source>
</evidence>
<dbReference type="InterPro" id="IPR047819">
    <property type="entry name" value="P5A-ATPase_N"/>
</dbReference>
<evidence type="ECO:0000256" key="7">
    <source>
        <dbReference type="ARBA" id="ARBA00022840"/>
    </source>
</evidence>
<dbReference type="Gene3D" id="2.70.150.10">
    <property type="entry name" value="Calcium-transporting ATPase, cytoplasmic transduction domain A"/>
    <property type="match status" value="2"/>
</dbReference>
<gene>
    <name evidence="17" type="ORF">H4219_000617</name>
</gene>
<feature type="compositionally biased region" description="Basic and acidic residues" evidence="14">
    <location>
        <begin position="174"/>
        <end position="183"/>
    </location>
</feature>
<dbReference type="PRINTS" id="PR00119">
    <property type="entry name" value="CATATPASE"/>
</dbReference>
<evidence type="ECO:0000256" key="2">
    <source>
        <dbReference type="ARBA" id="ARBA00006000"/>
    </source>
</evidence>
<dbReference type="FunFam" id="3.40.50.1000:FF:000068">
    <property type="entry name" value="Cation-transporting ATPase"/>
    <property type="match status" value="1"/>
</dbReference>
<dbReference type="InterPro" id="IPR044492">
    <property type="entry name" value="P_typ_ATPase_HD_dom"/>
</dbReference>
<dbReference type="GO" id="GO:0016020">
    <property type="term" value="C:membrane"/>
    <property type="evidence" value="ECO:0007669"/>
    <property type="project" value="UniProtKB-SubCell"/>
</dbReference>
<dbReference type="InterPro" id="IPR023299">
    <property type="entry name" value="ATPase_P-typ_cyto_dom_N"/>
</dbReference>
<dbReference type="EC" id="7.2.2.-" evidence="13"/>
<dbReference type="GO" id="GO:0016887">
    <property type="term" value="F:ATP hydrolysis activity"/>
    <property type="evidence" value="ECO:0007669"/>
    <property type="project" value="InterPro"/>
</dbReference>